<accession>A0A7C4D9A5</accession>
<sequence length="130" mass="15453">MMRYWGIDYIKCIYCSNYPLKLIVLDYVKESIDTAGLEKPLCRNYCGYLNESIQKNKEYPCNECLSIGIREAVLYCDKCNRWYPVINGILQMLRDNKRKESVEKEFLKKWSDKLPKQIVYEGKPFNLSNI</sequence>
<dbReference type="EMBL" id="DTBJ01000011">
    <property type="protein sequence ID" value="HGM58113.1"/>
    <property type="molecule type" value="Genomic_DNA"/>
</dbReference>
<dbReference type="Gene3D" id="2.20.25.10">
    <property type="match status" value="1"/>
</dbReference>
<dbReference type="AlphaFoldDB" id="A0A7C4D9A5"/>
<organism evidence="1">
    <name type="scientific">Staphylothermus marinus</name>
    <dbReference type="NCBI Taxonomy" id="2280"/>
    <lineage>
        <taxon>Archaea</taxon>
        <taxon>Thermoproteota</taxon>
        <taxon>Thermoprotei</taxon>
        <taxon>Desulfurococcales</taxon>
        <taxon>Desulfurococcaceae</taxon>
        <taxon>Staphylothermus</taxon>
    </lineage>
</organism>
<reference evidence="1" key="1">
    <citation type="journal article" date="2020" name="mSystems">
        <title>Genome- and Community-Level Interaction Insights into Carbon Utilization and Element Cycling Functions of Hydrothermarchaeota in Hydrothermal Sediment.</title>
        <authorList>
            <person name="Zhou Z."/>
            <person name="Liu Y."/>
            <person name="Xu W."/>
            <person name="Pan J."/>
            <person name="Luo Z.H."/>
            <person name="Li M."/>
        </authorList>
    </citation>
    <scope>NUCLEOTIDE SEQUENCE [LARGE SCALE GENOMIC DNA]</scope>
    <source>
        <strain evidence="1">SpSt-642</strain>
    </source>
</reference>
<dbReference type="SUPFAM" id="SSF158997">
    <property type="entry name" value="Trm112p-like"/>
    <property type="match status" value="1"/>
</dbReference>
<evidence type="ECO:0000313" key="1">
    <source>
        <dbReference type="EMBL" id="HGM58113.1"/>
    </source>
</evidence>
<comment type="caution">
    <text evidence="1">The sequence shown here is derived from an EMBL/GenBank/DDBJ whole genome shotgun (WGS) entry which is preliminary data.</text>
</comment>
<evidence type="ECO:0008006" key="2">
    <source>
        <dbReference type="Google" id="ProtNLM"/>
    </source>
</evidence>
<proteinExistence type="predicted"/>
<name>A0A7C4D9A5_STAMA</name>
<protein>
    <recommendedName>
        <fullName evidence="2">Trm112 family protein</fullName>
    </recommendedName>
</protein>
<gene>
    <name evidence="1" type="ORF">ENU14_00765</name>
</gene>